<evidence type="ECO:0000256" key="1">
    <source>
        <dbReference type="SAM" id="MobiDB-lite"/>
    </source>
</evidence>
<evidence type="ECO:0000313" key="2">
    <source>
        <dbReference type="EMBL" id="OSX69723.1"/>
    </source>
</evidence>
<proteinExistence type="predicted"/>
<reference evidence="2 3" key="1">
    <citation type="submission" date="2017-03" db="EMBL/GenBank/DDBJ databases">
        <title>WGS assembly of Porphyra umbilicalis.</title>
        <authorList>
            <person name="Brawley S.H."/>
            <person name="Blouin N.A."/>
            <person name="Ficko-Blean E."/>
            <person name="Wheeler G.L."/>
            <person name="Lohr M."/>
            <person name="Goodson H.V."/>
            <person name="Jenkins J.W."/>
            <person name="Blaby-Haas C.E."/>
            <person name="Helliwell K.E."/>
            <person name="Chan C."/>
            <person name="Marriage T."/>
            <person name="Bhattacharya D."/>
            <person name="Klein A.S."/>
            <person name="Badis Y."/>
            <person name="Brodie J."/>
            <person name="Cao Y."/>
            <person name="Collen J."/>
            <person name="Dittami S.M."/>
            <person name="Gachon C.M."/>
            <person name="Green B.R."/>
            <person name="Karpowicz S."/>
            <person name="Kim J.W."/>
            <person name="Kudahl U."/>
            <person name="Lin S."/>
            <person name="Michel G."/>
            <person name="Mittag M."/>
            <person name="Olson B.J."/>
            <person name="Pangilinan J."/>
            <person name="Peng Y."/>
            <person name="Qiu H."/>
            <person name="Shu S."/>
            <person name="Singer J.T."/>
            <person name="Smith A.G."/>
            <person name="Sprecher B.N."/>
            <person name="Wagner V."/>
            <person name="Wang W."/>
            <person name="Wang Z.-Y."/>
            <person name="Yan J."/>
            <person name="Yarish C."/>
            <person name="Zoeuner-Riek S."/>
            <person name="Zhuang Y."/>
            <person name="Zou Y."/>
            <person name="Lindquist E.A."/>
            <person name="Grimwood J."/>
            <person name="Barry K."/>
            <person name="Rokhsar D.S."/>
            <person name="Schmutz J."/>
            <person name="Stiller J.W."/>
            <person name="Grossman A.R."/>
            <person name="Prochnik S.E."/>
        </authorList>
    </citation>
    <scope>NUCLEOTIDE SEQUENCE [LARGE SCALE GENOMIC DNA]</scope>
    <source>
        <strain evidence="2">4086291</strain>
    </source>
</reference>
<protein>
    <submittedName>
        <fullName evidence="2">Uncharacterized protein</fullName>
    </submittedName>
</protein>
<dbReference type="Proteomes" id="UP000218209">
    <property type="component" value="Unassembled WGS sequence"/>
</dbReference>
<feature type="region of interest" description="Disordered" evidence="1">
    <location>
        <begin position="1"/>
        <end position="41"/>
    </location>
</feature>
<feature type="compositionally biased region" description="Basic and acidic residues" evidence="1">
    <location>
        <begin position="1"/>
        <end position="26"/>
    </location>
</feature>
<name>A0A1X6NMZ1_PORUM</name>
<dbReference type="AlphaFoldDB" id="A0A1X6NMZ1"/>
<keyword evidence="3" id="KW-1185">Reference proteome</keyword>
<sequence length="41" mass="4829">MERGRGRPRGGKEHDENTSVDQEKENKRHKTDRRQARGLGR</sequence>
<organism evidence="2 3">
    <name type="scientific">Porphyra umbilicalis</name>
    <name type="common">Purple laver</name>
    <name type="synonym">Red alga</name>
    <dbReference type="NCBI Taxonomy" id="2786"/>
    <lineage>
        <taxon>Eukaryota</taxon>
        <taxon>Rhodophyta</taxon>
        <taxon>Bangiophyceae</taxon>
        <taxon>Bangiales</taxon>
        <taxon>Bangiaceae</taxon>
        <taxon>Porphyra</taxon>
    </lineage>
</organism>
<gene>
    <name evidence="2" type="ORF">BU14_1243s0001</name>
</gene>
<evidence type="ECO:0000313" key="3">
    <source>
        <dbReference type="Proteomes" id="UP000218209"/>
    </source>
</evidence>
<accession>A0A1X6NMZ1</accession>
<dbReference type="EMBL" id="KV919427">
    <property type="protein sequence ID" value="OSX69723.1"/>
    <property type="molecule type" value="Genomic_DNA"/>
</dbReference>